<evidence type="ECO:0000313" key="2">
    <source>
        <dbReference type="EMBL" id="EAU85339.2"/>
    </source>
</evidence>
<feature type="compositionally biased region" description="Basic residues" evidence="1">
    <location>
        <begin position="97"/>
        <end position="110"/>
    </location>
</feature>
<feature type="region of interest" description="Disordered" evidence="1">
    <location>
        <begin position="85"/>
        <end position="199"/>
    </location>
</feature>
<gene>
    <name evidence="2" type="ORF">CC1G_07609</name>
</gene>
<dbReference type="EMBL" id="AACS02000004">
    <property type="protein sequence ID" value="EAU85339.2"/>
    <property type="molecule type" value="Genomic_DNA"/>
</dbReference>
<evidence type="ECO:0000313" key="3">
    <source>
        <dbReference type="Proteomes" id="UP000001861"/>
    </source>
</evidence>
<comment type="caution">
    <text evidence="2">The sequence shown here is derived from an EMBL/GenBank/DDBJ whole genome shotgun (WGS) entry which is preliminary data.</text>
</comment>
<evidence type="ECO:0000256" key="1">
    <source>
        <dbReference type="SAM" id="MobiDB-lite"/>
    </source>
</evidence>
<reference evidence="2 3" key="1">
    <citation type="journal article" date="2010" name="Proc. Natl. Acad. Sci. U.S.A.">
        <title>Insights into evolution of multicellular fungi from the assembled chromosomes of the mushroom Coprinopsis cinerea (Coprinus cinereus).</title>
        <authorList>
            <person name="Stajich J.E."/>
            <person name="Wilke S.K."/>
            <person name="Ahren D."/>
            <person name="Au C.H."/>
            <person name="Birren B.W."/>
            <person name="Borodovsky M."/>
            <person name="Burns C."/>
            <person name="Canback B."/>
            <person name="Casselton L.A."/>
            <person name="Cheng C.K."/>
            <person name="Deng J."/>
            <person name="Dietrich F.S."/>
            <person name="Fargo D.C."/>
            <person name="Farman M.L."/>
            <person name="Gathman A.C."/>
            <person name="Goldberg J."/>
            <person name="Guigo R."/>
            <person name="Hoegger P.J."/>
            <person name="Hooker J.B."/>
            <person name="Huggins A."/>
            <person name="James T.Y."/>
            <person name="Kamada T."/>
            <person name="Kilaru S."/>
            <person name="Kodira C."/>
            <person name="Kues U."/>
            <person name="Kupfer D."/>
            <person name="Kwan H.S."/>
            <person name="Lomsadze A."/>
            <person name="Li W."/>
            <person name="Lilly W.W."/>
            <person name="Ma L.J."/>
            <person name="Mackey A.J."/>
            <person name="Manning G."/>
            <person name="Martin F."/>
            <person name="Muraguchi H."/>
            <person name="Natvig D.O."/>
            <person name="Palmerini H."/>
            <person name="Ramesh M.A."/>
            <person name="Rehmeyer C.J."/>
            <person name="Roe B.A."/>
            <person name="Shenoy N."/>
            <person name="Stanke M."/>
            <person name="Ter-Hovhannisyan V."/>
            <person name="Tunlid A."/>
            <person name="Velagapudi R."/>
            <person name="Vision T.J."/>
            <person name="Zeng Q."/>
            <person name="Zolan M.E."/>
            <person name="Pukkila P.J."/>
        </authorList>
    </citation>
    <scope>NUCLEOTIDE SEQUENCE [LARGE SCALE GENOMIC DNA]</scope>
    <source>
        <strain evidence="3">Okayama-7 / 130 / ATCC MYA-4618 / FGSC 9003</strain>
    </source>
</reference>
<name>A8NUS9_COPC7</name>
<dbReference type="GeneID" id="6013071"/>
<dbReference type="Proteomes" id="UP000001861">
    <property type="component" value="Unassembled WGS sequence"/>
</dbReference>
<keyword evidence="3" id="KW-1185">Reference proteome</keyword>
<sequence length="283" mass="31894">MPTVTRAELKEVLGIAEGECIDQFRSRCDEAVSRYLDITITGYQQRERVERVVAKIGAQNPDLVDLNLPAHEHILKKLVLDRHAKQREKRGLTCSRSKAHTRRGANRSKRPNAVTSARRLDTRPARDHPCSEVEEASPPTPAESRSQSPEVPTSSMVTQEARSTRLPRASRHPGSQTSPATSHDSVPTHRESSSTERDHSVLQFLDTVVPSLRWLAQSFIAFGFHDEETIIGVAQQPRDTVVRIIEDFQKRYNGDPENDTKITPLQAVMLVEAFKFYRDKGRG</sequence>
<dbReference type="HOGENOM" id="CLU_983577_0_0_1"/>
<feature type="compositionally biased region" description="Polar residues" evidence="1">
    <location>
        <begin position="143"/>
        <end position="161"/>
    </location>
</feature>
<accession>A8NUS9</accession>
<feature type="compositionally biased region" description="Basic and acidic residues" evidence="1">
    <location>
        <begin position="186"/>
        <end position="199"/>
    </location>
</feature>
<proteinExistence type="predicted"/>
<feature type="compositionally biased region" description="Polar residues" evidence="1">
    <location>
        <begin position="173"/>
        <end position="185"/>
    </location>
</feature>
<dbReference type="VEuPathDB" id="FungiDB:CC1G_07609"/>
<dbReference type="KEGG" id="cci:CC1G_07609"/>
<dbReference type="RefSeq" id="XP_001836526.2">
    <property type="nucleotide sequence ID" value="XM_001836474.2"/>
</dbReference>
<protein>
    <submittedName>
        <fullName evidence="2">Uncharacterized protein</fullName>
    </submittedName>
</protein>
<dbReference type="AlphaFoldDB" id="A8NUS9"/>
<dbReference type="OrthoDB" id="10665351at2759"/>
<dbReference type="InParanoid" id="A8NUS9"/>
<organism evidence="2 3">
    <name type="scientific">Coprinopsis cinerea (strain Okayama-7 / 130 / ATCC MYA-4618 / FGSC 9003)</name>
    <name type="common">Inky cap fungus</name>
    <name type="synonym">Hormographiella aspergillata</name>
    <dbReference type="NCBI Taxonomy" id="240176"/>
    <lineage>
        <taxon>Eukaryota</taxon>
        <taxon>Fungi</taxon>
        <taxon>Dikarya</taxon>
        <taxon>Basidiomycota</taxon>
        <taxon>Agaricomycotina</taxon>
        <taxon>Agaricomycetes</taxon>
        <taxon>Agaricomycetidae</taxon>
        <taxon>Agaricales</taxon>
        <taxon>Agaricineae</taxon>
        <taxon>Psathyrellaceae</taxon>
        <taxon>Coprinopsis</taxon>
    </lineage>
</organism>
<feature type="compositionally biased region" description="Basic and acidic residues" evidence="1">
    <location>
        <begin position="118"/>
        <end position="131"/>
    </location>
</feature>